<accession>A0A8B5Y4I4</accession>
<evidence type="ECO:0000256" key="1">
    <source>
        <dbReference type="SAM" id="MobiDB-lite"/>
    </source>
</evidence>
<comment type="caution">
    <text evidence="2">The sequence shown here is derived from an EMBL/GenBank/DDBJ whole genome shotgun (WGS) entry which is preliminary data.</text>
</comment>
<feature type="compositionally biased region" description="Polar residues" evidence="1">
    <location>
        <begin position="110"/>
        <end position="121"/>
    </location>
</feature>
<feature type="compositionally biased region" description="Basic residues" evidence="1">
    <location>
        <begin position="142"/>
        <end position="151"/>
    </location>
</feature>
<organism evidence="2 3">
    <name type="scientific">Peribacillus simplex</name>
    <dbReference type="NCBI Taxonomy" id="1478"/>
    <lineage>
        <taxon>Bacteria</taxon>
        <taxon>Bacillati</taxon>
        <taxon>Bacillota</taxon>
        <taxon>Bacilli</taxon>
        <taxon>Bacillales</taxon>
        <taxon>Bacillaceae</taxon>
        <taxon>Peribacillus</taxon>
    </lineage>
</organism>
<sequence>MVTVAETPAEDLIHYIAPKGEYISFLDDTDYIAKGLEWKLFTARSVKRELLYKSGSFQAKVKLAGYEQYGNGLDTVVVEFENGKLSCIHPSYLKEMQSSSFGKELLSGPVSETSADPSETEQVMEAPITENSDQISEEPKKAKTKTKKTTAKPKLDLPVEKVHFTATVKEFTAKMNHFTGEEDEVILLENVKVTTEPELTIGDAWCGYSKTLKKAELEEGDAIEFDGKVVDKKYNKEIRYKVNNPSKLVKKGMEA</sequence>
<protein>
    <submittedName>
        <fullName evidence="2">Uncharacterized protein</fullName>
    </submittedName>
</protein>
<gene>
    <name evidence="2" type="ORF">FQP34_01770</name>
</gene>
<reference evidence="2 3" key="1">
    <citation type="submission" date="2019-07" db="EMBL/GenBank/DDBJ databases">
        <title>Genome assembly of Bacillus simplex strain GGC-P6A.</title>
        <authorList>
            <person name="Jennings M.E."/>
            <person name="Barton H.A."/>
        </authorList>
    </citation>
    <scope>NUCLEOTIDE SEQUENCE [LARGE SCALE GENOMIC DNA]</scope>
    <source>
        <strain evidence="2 3">GGC-P6A</strain>
    </source>
</reference>
<dbReference type="EMBL" id="VNKI01000001">
    <property type="protein sequence ID" value="TVX83978.1"/>
    <property type="molecule type" value="Genomic_DNA"/>
</dbReference>
<evidence type="ECO:0000313" key="2">
    <source>
        <dbReference type="EMBL" id="TVX83978.1"/>
    </source>
</evidence>
<feature type="region of interest" description="Disordered" evidence="1">
    <location>
        <begin position="105"/>
        <end position="151"/>
    </location>
</feature>
<dbReference type="AlphaFoldDB" id="A0A8B5Y4I4"/>
<dbReference type="Proteomes" id="UP000317770">
    <property type="component" value="Unassembled WGS sequence"/>
</dbReference>
<evidence type="ECO:0000313" key="3">
    <source>
        <dbReference type="Proteomes" id="UP000317770"/>
    </source>
</evidence>
<proteinExistence type="predicted"/>
<name>A0A8B5Y4I4_9BACI</name>